<evidence type="ECO:0000256" key="2">
    <source>
        <dbReference type="ARBA" id="ARBA00022723"/>
    </source>
</evidence>
<dbReference type="EC" id="3.-.-.-" evidence="5"/>
<dbReference type="GO" id="GO:0008270">
    <property type="term" value="F:zinc ion binding"/>
    <property type="evidence" value="ECO:0007669"/>
    <property type="project" value="UniProtKB-UniRule"/>
</dbReference>
<keyword evidence="2 5" id="KW-0479">Metal-binding</keyword>
<comment type="subcellular location">
    <subcellularLocation>
        <location evidence="5">Cytoplasm</location>
    </subcellularLocation>
</comment>
<feature type="binding site" evidence="5">
    <location>
        <position position="159"/>
    </location>
    <ligand>
        <name>Zn(2+)</name>
        <dbReference type="ChEBI" id="CHEBI:29105"/>
    </ligand>
</feature>
<dbReference type="SUPFAM" id="SSF109854">
    <property type="entry name" value="DinB/YfiT-like putative metalloenzymes"/>
    <property type="match status" value="1"/>
</dbReference>
<dbReference type="Proteomes" id="UP001139347">
    <property type="component" value="Unassembled WGS sequence"/>
</dbReference>
<gene>
    <name evidence="7" type="primary">bstA</name>
    <name evidence="7" type="ORF">MUG84_04095</name>
</gene>
<feature type="binding site" evidence="5">
    <location>
        <position position="163"/>
    </location>
    <ligand>
        <name>Zn(2+)</name>
        <dbReference type="ChEBI" id="CHEBI:29105"/>
    </ligand>
</feature>
<keyword evidence="8" id="KW-1185">Reference proteome</keyword>
<reference evidence="7" key="1">
    <citation type="submission" date="2022-04" db="EMBL/GenBank/DDBJ databases">
        <title>Paenibacillus mangrovi sp. nov., a novel endophytic bacterium isolated from bark of Kandelia candel.</title>
        <authorList>
            <person name="Tuo L."/>
        </authorList>
    </citation>
    <scope>NUCLEOTIDE SEQUENCE</scope>
    <source>
        <strain evidence="7">KQZ6P-2</strain>
    </source>
</reference>
<sequence>MMTSDLRYPIGEFTAGEAISPADRSYWIDQLRALPGQIREAVHNLSDEQLDTPYRPGGWTVRQVVHHLADSHMNALLRIKLALTESEPVIKPYEEALWAELVDSTSPTPEVSLKMLDGIHSRMALLLRNLKEEDWKRAYVHPVNGKTTLDRHLGLYAWHGRHHLAHITSLSRRMDW</sequence>
<comment type="caution">
    <text evidence="7">The sequence shown here is derived from an EMBL/GenBank/DDBJ whole genome shotgun (WGS) entry which is preliminary data.</text>
</comment>
<evidence type="ECO:0000256" key="4">
    <source>
        <dbReference type="ARBA" id="ARBA00022833"/>
    </source>
</evidence>
<evidence type="ECO:0000256" key="5">
    <source>
        <dbReference type="HAMAP-Rule" id="MF_01256"/>
    </source>
</evidence>
<dbReference type="GO" id="GO:0016740">
    <property type="term" value="F:transferase activity"/>
    <property type="evidence" value="ECO:0007669"/>
    <property type="project" value="UniProtKB-KW"/>
</dbReference>
<dbReference type="NCBIfam" id="NF009807">
    <property type="entry name" value="PRK13291.1"/>
    <property type="match status" value="1"/>
</dbReference>
<dbReference type="HAMAP" id="MF_01256">
    <property type="entry name" value="YfiT_hydrol"/>
    <property type="match status" value="1"/>
</dbReference>
<evidence type="ECO:0000313" key="8">
    <source>
        <dbReference type="Proteomes" id="UP001139347"/>
    </source>
</evidence>
<dbReference type="GO" id="GO:0016787">
    <property type="term" value="F:hydrolase activity"/>
    <property type="evidence" value="ECO:0007669"/>
    <property type="project" value="UniProtKB-UniRule"/>
</dbReference>
<organism evidence="7 8">
    <name type="scientific">Paenibacillus mangrovi</name>
    <dbReference type="NCBI Taxonomy" id="2931978"/>
    <lineage>
        <taxon>Bacteria</taxon>
        <taxon>Bacillati</taxon>
        <taxon>Bacillota</taxon>
        <taxon>Bacilli</taxon>
        <taxon>Bacillales</taxon>
        <taxon>Paenibacillaceae</taxon>
        <taxon>Paenibacillus</taxon>
    </lineage>
</organism>
<dbReference type="InterPro" id="IPR024775">
    <property type="entry name" value="DinB-like"/>
</dbReference>
<proteinExistence type="inferred from homology"/>
<dbReference type="InterPro" id="IPR023774">
    <property type="entry name" value="Put_metal_dep_hydrolase_YfiT"/>
</dbReference>
<keyword evidence="3 5" id="KW-0378">Hydrolase</keyword>
<evidence type="ECO:0000259" key="6">
    <source>
        <dbReference type="Pfam" id="PF12867"/>
    </source>
</evidence>
<dbReference type="Pfam" id="PF12867">
    <property type="entry name" value="DinB_2"/>
    <property type="match status" value="1"/>
</dbReference>
<keyword evidence="7" id="KW-0808">Transferase</keyword>
<feature type="binding site" evidence="5">
    <location>
        <position position="67"/>
    </location>
    <ligand>
        <name>Zn(2+)</name>
        <dbReference type="ChEBI" id="CHEBI:29105"/>
    </ligand>
</feature>
<dbReference type="EMBL" id="JALIRP010000001">
    <property type="protein sequence ID" value="MCJ8010925.1"/>
    <property type="molecule type" value="Genomic_DNA"/>
</dbReference>
<comment type="subunit">
    <text evidence="5">Homodimer.</text>
</comment>
<name>A0A9X1WPL7_9BACL</name>
<keyword evidence="1 5" id="KW-0963">Cytoplasm</keyword>
<comment type="similarity">
    <text evidence="5">Belongs to the metal hydrolase YfiT family.</text>
</comment>
<evidence type="ECO:0000256" key="1">
    <source>
        <dbReference type="ARBA" id="ARBA00022490"/>
    </source>
</evidence>
<comment type="function">
    <text evidence="5">Possible metal-dependent hydrolase.</text>
</comment>
<feature type="domain" description="DinB-like" evidence="6">
    <location>
        <begin position="30"/>
        <end position="167"/>
    </location>
</feature>
<evidence type="ECO:0000256" key="3">
    <source>
        <dbReference type="ARBA" id="ARBA00022801"/>
    </source>
</evidence>
<dbReference type="Gene3D" id="1.20.120.450">
    <property type="entry name" value="dinb family like domain"/>
    <property type="match status" value="1"/>
</dbReference>
<comment type="cofactor">
    <cofactor evidence="5">
        <name>Zn(2+)</name>
        <dbReference type="ChEBI" id="CHEBI:29105"/>
    </cofactor>
    <text evidence="5">Binds 1 zinc ion per subunit.</text>
</comment>
<evidence type="ECO:0000313" key="7">
    <source>
        <dbReference type="EMBL" id="MCJ8010925.1"/>
    </source>
</evidence>
<protein>
    <recommendedName>
        <fullName evidence="5">Putative metal-dependent hydrolase MUG84_04095</fullName>
        <ecNumber evidence="5">3.-.-.-</ecNumber>
    </recommendedName>
</protein>
<dbReference type="GO" id="GO:0005737">
    <property type="term" value="C:cytoplasm"/>
    <property type="evidence" value="ECO:0007669"/>
    <property type="project" value="UniProtKB-SubCell"/>
</dbReference>
<keyword evidence="4 5" id="KW-0862">Zinc</keyword>
<dbReference type="InterPro" id="IPR034660">
    <property type="entry name" value="DinB/YfiT-like"/>
</dbReference>
<dbReference type="AlphaFoldDB" id="A0A9X1WPL7"/>
<accession>A0A9X1WPL7</accession>